<dbReference type="NCBIfam" id="TIGR00040">
    <property type="entry name" value="yfcE"/>
    <property type="match status" value="1"/>
</dbReference>
<organism evidence="7 9">
    <name type="scientific">Galdieria yellowstonensis</name>
    <dbReference type="NCBI Taxonomy" id="3028027"/>
    <lineage>
        <taxon>Eukaryota</taxon>
        <taxon>Rhodophyta</taxon>
        <taxon>Bangiophyceae</taxon>
        <taxon>Galdieriales</taxon>
        <taxon>Galdieriaceae</taxon>
        <taxon>Galdieria</taxon>
    </lineage>
</organism>
<dbReference type="InterPro" id="IPR029052">
    <property type="entry name" value="Metallo-depent_PP-like"/>
</dbReference>
<feature type="domain" description="Calcineurin-like phosphoesterase" evidence="6">
    <location>
        <begin position="1"/>
        <end position="159"/>
    </location>
</feature>
<dbReference type="CDD" id="cd07394">
    <property type="entry name" value="MPP_Vps29"/>
    <property type="match status" value="1"/>
</dbReference>
<dbReference type="GO" id="GO:0031410">
    <property type="term" value="C:cytoplasmic vesicle"/>
    <property type="evidence" value="ECO:0007669"/>
    <property type="project" value="UniProtKB-ARBA"/>
</dbReference>
<evidence type="ECO:0000256" key="1">
    <source>
        <dbReference type="ARBA" id="ARBA00005945"/>
    </source>
</evidence>
<reference evidence="7 9" key="1">
    <citation type="submission" date="2022-07" db="EMBL/GenBank/DDBJ databases">
        <title>Genome-wide signatures of adaptation to extreme environments.</title>
        <authorList>
            <person name="Cho C.H."/>
            <person name="Yoon H.S."/>
        </authorList>
    </citation>
    <scope>NUCLEOTIDE SEQUENCE [LARGE SCALE GENOMIC DNA]</scope>
    <source>
        <strain evidence="7 9">108.79 E11</strain>
    </source>
</reference>
<keyword evidence="9" id="KW-1185">Reference proteome</keyword>
<dbReference type="Proteomes" id="UP001300502">
    <property type="component" value="Unassembled WGS sequence"/>
</dbReference>
<dbReference type="EMBL" id="JANCYU010000028">
    <property type="protein sequence ID" value="KAK4525085.1"/>
    <property type="molecule type" value="Genomic_DNA"/>
</dbReference>
<dbReference type="Pfam" id="PF12850">
    <property type="entry name" value="Metallophos_2"/>
    <property type="match status" value="1"/>
</dbReference>
<comment type="caution">
    <text evidence="7">The sequence shown here is derived from an EMBL/GenBank/DDBJ whole genome shotgun (WGS) entry which is preliminary data.</text>
</comment>
<keyword evidence="4" id="KW-0653">Protein transport</keyword>
<evidence type="ECO:0000259" key="6">
    <source>
        <dbReference type="Pfam" id="PF12850"/>
    </source>
</evidence>
<evidence type="ECO:0000313" key="7">
    <source>
        <dbReference type="EMBL" id="KAK4523336.1"/>
    </source>
</evidence>
<evidence type="ECO:0000313" key="8">
    <source>
        <dbReference type="EMBL" id="KAK4525085.1"/>
    </source>
</evidence>
<dbReference type="GO" id="GO:0042147">
    <property type="term" value="P:retrograde transport, endosome to Golgi"/>
    <property type="evidence" value="ECO:0007669"/>
    <property type="project" value="InterPro"/>
</dbReference>
<proteinExistence type="inferred from homology"/>
<name>A0AAV9I3T2_9RHOD</name>
<evidence type="ECO:0000256" key="2">
    <source>
        <dbReference type="ARBA" id="ARBA00017767"/>
    </source>
</evidence>
<dbReference type="GO" id="GO:0005829">
    <property type="term" value="C:cytosol"/>
    <property type="evidence" value="ECO:0007669"/>
    <property type="project" value="GOC"/>
</dbReference>
<gene>
    <name evidence="7" type="ORF">GAYE_PCTG52G1230</name>
    <name evidence="8" type="ORF">GAYE_SCF08G2990</name>
</gene>
<protein>
    <recommendedName>
        <fullName evidence="2 5">Vacuolar protein sorting-associated protein 29</fullName>
    </recommendedName>
</protein>
<dbReference type="SUPFAM" id="SSF56300">
    <property type="entry name" value="Metallo-dependent phosphatases"/>
    <property type="match status" value="1"/>
</dbReference>
<comment type="similarity">
    <text evidence="1 5">Belongs to the VPS29 family.</text>
</comment>
<dbReference type="EMBL" id="JANCYU010000014">
    <property type="protein sequence ID" value="KAK4523336.1"/>
    <property type="molecule type" value="Genomic_DNA"/>
</dbReference>
<dbReference type="GO" id="GO:0030904">
    <property type="term" value="C:retromer complex"/>
    <property type="evidence" value="ECO:0007669"/>
    <property type="project" value="InterPro"/>
</dbReference>
<evidence type="ECO:0000256" key="5">
    <source>
        <dbReference type="RuleBase" id="RU362040"/>
    </source>
</evidence>
<keyword evidence="3" id="KW-0813">Transport</keyword>
<dbReference type="PANTHER" id="PTHR11124">
    <property type="entry name" value="VACUOLAR SORTING PROTEIN VPS29"/>
    <property type="match status" value="1"/>
</dbReference>
<dbReference type="AlphaFoldDB" id="A0AAV9I3T2"/>
<accession>A0AAV9I3T2</accession>
<dbReference type="InterPro" id="IPR000979">
    <property type="entry name" value="Phosphodiesterase_MJ0936/Vps29"/>
</dbReference>
<evidence type="ECO:0000256" key="3">
    <source>
        <dbReference type="ARBA" id="ARBA00022448"/>
    </source>
</evidence>
<evidence type="ECO:0000256" key="4">
    <source>
        <dbReference type="ARBA" id="ARBA00022927"/>
    </source>
</evidence>
<evidence type="ECO:0000313" key="9">
    <source>
        <dbReference type="Proteomes" id="UP001300502"/>
    </source>
</evidence>
<dbReference type="FunFam" id="3.60.21.10:FF:000015">
    <property type="entry name" value="Vacuolar protein sorting-associated protein 29"/>
    <property type="match status" value="1"/>
</dbReference>
<dbReference type="InterPro" id="IPR024654">
    <property type="entry name" value="Calcineurin-like_PHP_lpxH"/>
</dbReference>
<dbReference type="GO" id="GO:0015031">
    <property type="term" value="P:protein transport"/>
    <property type="evidence" value="ECO:0007669"/>
    <property type="project" value="UniProtKB-KW"/>
</dbReference>
<dbReference type="Gene3D" id="3.60.21.10">
    <property type="match status" value="1"/>
</dbReference>
<sequence>MLVLTIGDFHIPSRVAAVPLKFRELLVPGKIQRVLCTGNLCNKETEEFLKVICPQVQITKGDMDNVQSEYPERCVTNVGQLSFGLCHGHQLIPWNDTNSLAALRRDMGVDVLVVGHSHSLKMTETIDGGLIIDPGTATGAPVANSLEPKRPSFVLLDVQGTKIVAYTYEIYGEDMKVDRVVFERIASTNGAF</sequence>
<dbReference type="InterPro" id="IPR028661">
    <property type="entry name" value="Vps29"/>
</dbReference>